<dbReference type="RefSeq" id="WP_142080202.1">
    <property type="nucleotide sequence ID" value="NZ_JBOFFA010000080.1"/>
</dbReference>
<dbReference type="InterPro" id="IPR000462">
    <property type="entry name" value="CDP-OH_P_trans"/>
</dbReference>
<protein>
    <submittedName>
        <fullName evidence="4">Phosphatidylglycerophosphate synthase</fullName>
    </submittedName>
</protein>
<feature type="transmembrane region" description="Helical" evidence="3">
    <location>
        <begin position="80"/>
        <end position="103"/>
    </location>
</feature>
<keyword evidence="3" id="KW-0472">Membrane</keyword>
<evidence type="ECO:0000256" key="1">
    <source>
        <dbReference type="ARBA" id="ARBA00022679"/>
    </source>
</evidence>
<accession>A0A543KBQ4</accession>
<dbReference type="InterPro" id="IPR048254">
    <property type="entry name" value="CDP_ALCOHOL_P_TRANSF_CS"/>
</dbReference>
<dbReference type="AlphaFoldDB" id="A0A543KBQ4"/>
<dbReference type="GO" id="GO:0016780">
    <property type="term" value="F:phosphotransferase activity, for other substituted phosphate groups"/>
    <property type="evidence" value="ECO:0007669"/>
    <property type="project" value="InterPro"/>
</dbReference>
<dbReference type="Proteomes" id="UP000320582">
    <property type="component" value="Unassembled WGS sequence"/>
</dbReference>
<feature type="transmembrane region" description="Helical" evidence="3">
    <location>
        <begin position="109"/>
        <end position="133"/>
    </location>
</feature>
<dbReference type="Gene3D" id="1.20.120.1760">
    <property type="match status" value="1"/>
</dbReference>
<keyword evidence="3" id="KW-0812">Transmembrane</keyword>
<reference evidence="4 5" key="1">
    <citation type="submission" date="2019-06" db="EMBL/GenBank/DDBJ databases">
        <title>Genomic Encyclopedia of Archaeal and Bacterial Type Strains, Phase II (KMG-II): from individual species to whole genera.</title>
        <authorList>
            <person name="Goeker M."/>
        </authorList>
    </citation>
    <scope>NUCLEOTIDE SEQUENCE [LARGE SCALE GENOMIC DNA]</scope>
    <source>
        <strain evidence="4 5">DSM 18423</strain>
    </source>
</reference>
<dbReference type="PROSITE" id="PS00379">
    <property type="entry name" value="CDP_ALCOHOL_P_TRANSF"/>
    <property type="match status" value="1"/>
</dbReference>
<name>A0A543KBQ4_9RHOB</name>
<evidence type="ECO:0000256" key="3">
    <source>
        <dbReference type="SAM" id="Phobius"/>
    </source>
</evidence>
<organism evidence="4 5">
    <name type="scientific">Roseinatronobacter monicus</name>
    <dbReference type="NCBI Taxonomy" id="393481"/>
    <lineage>
        <taxon>Bacteria</taxon>
        <taxon>Pseudomonadati</taxon>
        <taxon>Pseudomonadota</taxon>
        <taxon>Alphaproteobacteria</taxon>
        <taxon>Rhodobacterales</taxon>
        <taxon>Paracoccaceae</taxon>
        <taxon>Roseinatronobacter</taxon>
    </lineage>
</organism>
<sequence length="202" mass="21482">MLDRHIRPFIDPPLNKLGQHVALMGLSANMVTLAGLALGLAAGLAIVFEAFFVAILLILASRLADGLDGAVARARGVTDFGGYLDITCDYVFYATIPLAFISLDPQAHGVVGAFLLLSFYVNAGSFLGFAVLAEKKKMRSDARGVKSLYFTGGLLEGTETIAFFLLLCLFPTAFVPLAFGFALLCLITAVARVALAAKVFRD</sequence>
<keyword evidence="1 2" id="KW-0808">Transferase</keyword>
<dbReference type="OrthoDB" id="9790577at2"/>
<feature type="transmembrane region" description="Helical" evidence="3">
    <location>
        <begin position="173"/>
        <end position="195"/>
    </location>
</feature>
<evidence type="ECO:0000313" key="4">
    <source>
        <dbReference type="EMBL" id="TQM92510.1"/>
    </source>
</evidence>
<evidence type="ECO:0000313" key="5">
    <source>
        <dbReference type="Proteomes" id="UP000320582"/>
    </source>
</evidence>
<feature type="transmembrane region" description="Helical" evidence="3">
    <location>
        <begin position="145"/>
        <end position="167"/>
    </location>
</feature>
<proteinExistence type="inferred from homology"/>
<dbReference type="InterPro" id="IPR043130">
    <property type="entry name" value="CDP-OH_PTrfase_TM_dom"/>
</dbReference>
<feature type="transmembrane region" description="Helical" evidence="3">
    <location>
        <begin position="33"/>
        <end position="59"/>
    </location>
</feature>
<evidence type="ECO:0000256" key="2">
    <source>
        <dbReference type="RuleBase" id="RU003750"/>
    </source>
</evidence>
<dbReference type="GO" id="GO:0016020">
    <property type="term" value="C:membrane"/>
    <property type="evidence" value="ECO:0007669"/>
    <property type="project" value="InterPro"/>
</dbReference>
<comment type="caution">
    <text evidence="4">The sequence shown here is derived from an EMBL/GenBank/DDBJ whole genome shotgun (WGS) entry which is preliminary data.</text>
</comment>
<dbReference type="Pfam" id="PF01066">
    <property type="entry name" value="CDP-OH_P_transf"/>
    <property type="match status" value="1"/>
</dbReference>
<keyword evidence="3" id="KW-1133">Transmembrane helix</keyword>
<gene>
    <name evidence="4" type="ORF">BD293_1118</name>
</gene>
<dbReference type="GO" id="GO:0008654">
    <property type="term" value="P:phospholipid biosynthetic process"/>
    <property type="evidence" value="ECO:0007669"/>
    <property type="project" value="InterPro"/>
</dbReference>
<dbReference type="EMBL" id="VFPT01000001">
    <property type="protein sequence ID" value="TQM92510.1"/>
    <property type="molecule type" value="Genomic_DNA"/>
</dbReference>
<comment type="similarity">
    <text evidence="2">Belongs to the CDP-alcohol phosphatidyltransferase class-I family.</text>
</comment>
<keyword evidence="5" id="KW-1185">Reference proteome</keyword>